<evidence type="ECO:0000256" key="1">
    <source>
        <dbReference type="SAM" id="MobiDB-lite"/>
    </source>
</evidence>
<feature type="region of interest" description="Disordered" evidence="1">
    <location>
        <begin position="189"/>
        <end position="214"/>
    </location>
</feature>
<evidence type="ECO:0000313" key="2">
    <source>
        <dbReference type="EMBL" id="EEF25985.1"/>
    </source>
</evidence>
<name>B9TDS8_RICCO</name>
<sequence>MIAALPMRCCRGFSAWRPEARIFWSAIQAAPICRKTGWNSALSMKCPSPGRSRIAKSRRRPSGASGPDHADIGLVFARVVLHGDVDDLCLRGNGRGLGRAIDRITAGADIGAAIHVIGVGTGIGAVVCWACHLRGGRIDAADAVAVGNRGELAKADIAVVAMATIAIAIPLIAARPVNHAAITMREAFTGGGRQRHQGAEHERKDFRKTRDHRMSSSQNAIVNKSLTAACVKTFCMST</sequence>
<dbReference type="AlphaFoldDB" id="B9TDS8"/>
<dbReference type="EMBL" id="EQ978452">
    <property type="protein sequence ID" value="EEF25985.1"/>
    <property type="molecule type" value="Genomic_DNA"/>
</dbReference>
<evidence type="ECO:0000313" key="3">
    <source>
        <dbReference type="Proteomes" id="UP000008311"/>
    </source>
</evidence>
<dbReference type="Proteomes" id="UP000008311">
    <property type="component" value="Unassembled WGS sequence"/>
</dbReference>
<proteinExistence type="predicted"/>
<organism evidence="2 3">
    <name type="scientific">Ricinus communis</name>
    <name type="common">Castor bean</name>
    <dbReference type="NCBI Taxonomy" id="3988"/>
    <lineage>
        <taxon>Eukaryota</taxon>
        <taxon>Viridiplantae</taxon>
        <taxon>Streptophyta</taxon>
        <taxon>Embryophyta</taxon>
        <taxon>Tracheophyta</taxon>
        <taxon>Spermatophyta</taxon>
        <taxon>Magnoliopsida</taxon>
        <taxon>eudicotyledons</taxon>
        <taxon>Gunneridae</taxon>
        <taxon>Pentapetalae</taxon>
        <taxon>rosids</taxon>
        <taxon>fabids</taxon>
        <taxon>Malpighiales</taxon>
        <taxon>Euphorbiaceae</taxon>
        <taxon>Acalyphoideae</taxon>
        <taxon>Acalypheae</taxon>
        <taxon>Ricinus</taxon>
    </lineage>
</organism>
<dbReference type="InParanoid" id="B9TDS8"/>
<protein>
    <submittedName>
        <fullName evidence="2">Uncharacterized protein</fullName>
    </submittedName>
</protein>
<feature type="region of interest" description="Disordered" evidence="1">
    <location>
        <begin position="46"/>
        <end position="66"/>
    </location>
</feature>
<reference evidence="3" key="1">
    <citation type="journal article" date="2010" name="Nat. Biotechnol.">
        <title>Draft genome sequence of the oilseed species Ricinus communis.</title>
        <authorList>
            <person name="Chan A.P."/>
            <person name="Crabtree J."/>
            <person name="Zhao Q."/>
            <person name="Lorenzi H."/>
            <person name="Orvis J."/>
            <person name="Puiu D."/>
            <person name="Melake-Berhan A."/>
            <person name="Jones K.M."/>
            <person name="Redman J."/>
            <person name="Chen G."/>
            <person name="Cahoon E.B."/>
            <person name="Gedil M."/>
            <person name="Stanke M."/>
            <person name="Haas B.J."/>
            <person name="Wortman J.R."/>
            <person name="Fraser-Liggett C.M."/>
            <person name="Ravel J."/>
            <person name="Rabinowicz P.D."/>
        </authorList>
    </citation>
    <scope>NUCLEOTIDE SEQUENCE [LARGE SCALE GENOMIC DNA]</scope>
    <source>
        <strain evidence="3">cv. Hale</strain>
    </source>
</reference>
<gene>
    <name evidence="2" type="ORF">RCOM_1830050</name>
</gene>
<keyword evidence="3" id="KW-1185">Reference proteome</keyword>
<accession>B9TDS8</accession>